<dbReference type="EMBL" id="OEJX01000031">
    <property type="protein sequence ID" value="SOR61982.1"/>
    <property type="molecule type" value="Genomic_DNA"/>
</dbReference>
<evidence type="ECO:0000313" key="1">
    <source>
        <dbReference type="EMBL" id="SOR61982.1"/>
    </source>
</evidence>
<reference evidence="1 2" key="1">
    <citation type="submission" date="2017-11" db="EMBL/GenBank/DDBJ databases">
        <authorList>
            <person name="Lechat P."/>
        </authorList>
    </citation>
    <scope>NUCLEOTIDE SEQUENCE [LARGE SCALE GENOMIC DNA]</scope>
    <source>
        <strain evidence="1">L495</strain>
    </source>
</reference>
<organism evidence="1 2">
    <name type="scientific">Leptospira interrogans serovar Manilae</name>
    <dbReference type="NCBI Taxonomy" id="214675"/>
    <lineage>
        <taxon>Bacteria</taxon>
        <taxon>Pseudomonadati</taxon>
        <taxon>Spirochaetota</taxon>
        <taxon>Spirochaetia</taxon>
        <taxon>Leptospirales</taxon>
        <taxon>Leptospiraceae</taxon>
        <taxon>Leptospira</taxon>
    </lineage>
</organism>
<dbReference type="AlphaFoldDB" id="A0AAQ1P1E4"/>
<protein>
    <submittedName>
        <fullName evidence="1">Uncharacterized protein</fullName>
    </submittedName>
</protein>
<evidence type="ECO:0000313" key="2">
    <source>
        <dbReference type="Proteomes" id="UP000234460"/>
    </source>
</evidence>
<comment type="caution">
    <text evidence="1">The sequence shown here is derived from an EMBL/GenBank/DDBJ whole genome shotgun (WGS) entry which is preliminary data.</text>
</comment>
<sequence length="45" mass="5028">MTTQRLALEVTQQNVPKLKSHSLLALDGFCPITLRPIGSRVLSFF</sequence>
<proteinExistence type="predicted"/>
<gene>
    <name evidence="1" type="ORF">LMANV2_370043</name>
</gene>
<accession>A0AAQ1P1E4</accession>
<name>A0AAQ1P1E4_LEPIR</name>
<dbReference type="Proteomes" id="UP000234460">
    <property type="component" value="Chromosome LMANV2"/>
</dbReference>